<dbReference type="NCBIfam" id="TIGR00227">
    <property type="entry name" value="ribD_Cterm"/>
    <property type="match status" value="1"/>
</dbReference>
<evidence type="ECO:0000256" key="3">
    <source>
        <dbReference type="ARBA" id="ARBA00011738"/>
    </source>
</evidence>
<keyword evidence="4" id="KW-0686">Riboflavin biosynthesis</keyword>
<dbReference type="NCBIfam" id="TIGR01508">
    <property type="entry name" value="rib_reduct_arch"/>
    <property type="match status" value="1"/>
</dbReference>
<comment type="catalytic activity">
    <reaction evidence="8">
        <text>2,5-diamino-6-(1-D-ribitylamino)pyrimidin-4(3H)-one 5'-phosphate + NADP(+) = 2,5-diamino-6-(1-D-ribosylamino)pyrimidin-4(3H)-one 5'-phosphate + NADPH + H(+)</text>
        <dbReference type="Rhea" id="RHEA:27278"/>
        <dbReference type="ChEBI" id="CHEBI:15378"/>
        <dbReference type="ChEBI" id="CHEBI:57783"/>
        <dbReference type="ChEBI" id="CHEBI:58349"/>
        <dbReference type="ChEBI" id="CHEBI:58890"/>
        <dbReference type="ChEBI" id="CHEBI:59545"/>
        <dbReference type="EC" id="1.1.1.302"/>
    </reaction>
</comment>
<keyword evidence="6 12" id="KW-0560">Oxidoreductase</keyword>
<dbReference type="GO" id="GO:0009231">
    <property type="term" value="P:riboflavin biosynthetic process"/>
    <property type="evidence" value="ECO:0007669"/>
    <property type="project" value="UniProtKB-UniPathway"/>
</dbReference>
<dbReference type="InterPro" id="IPR024072">
    <property type="entry name" value="DHFR-like_dom_sf"/>
</dbReference>
<evidence type="ECO:0000256" key="1">
    <source>
        <dbReference type="ARBA" id="ARBA00005104"/>
    </source>
</evidence>
<dbReference type="InterPro" id="IPR002734">
    <property type="entry name" value="RibDG_C"/>
</dbReference>
<evidence type="ECO:0000313" key="13">
    <source>
        <dbReference type="Proteomes" id="UP000738826"/>
    </source>
</evidence>
<dbReference type="SUPFAM" id="SSF53597">
    <property type="entry name" value="Dihydrofolate reductase-like"/>
    <property type="match status" value="1"/>
</dbReference>
<evidence type="ECO:0000256" key="5">
    <source>
        <dbReference type="ARBA" id="ARBA00022857"/>
    </source>
</evidence>
<protein>
    <recommendedName>
        <fullName evidence="9">2,5-diamino-6-(ribosylamino)-4(3H)-pyrimidinone 5'-phosphate reductase</fullName>
        <ecNumber evidence="9">1.1.1.302</ecNumber>
    </recommendedName>
</protein>
<dbReference type="UniPathway" id="UPA00275"/>
<accession>A0A8J8CGA0</accession>
<dbReference type="PANTHER" id="PTHR38011:SF7">
    <property type="entry name" value="2,5-DIAMINO-6-RIBOSYLAMINO-4(3H)-PYRIMIDINONE 5'-PHOSPHATE REDUCTASE"/>
    <property type="match status" value="1"/>
</dbReference>
<sequence>MKPYIILNMAMSLDGRIARKGERVVFSDELDKARRDEIRKSVDGIMVGINTVLIDNPKLTISERREENSTRIVIDSYGKVPDDANVLDNKAKNIVVVSMNAEPYRIEELAKKASVIVCGDDNVDVVKLMDELYKRGMKRILLEGGGHLNKSMIEANLIDEIYVAIAPVVIGDGVNLVEGTMDERKLTLAGIRQIGNIVVLKYLPKK</sequence>
<dbReference type="EC" id="1.1.1.302" evidence="9"/>
<evidence type="ECO:0000259" key="10">
    <source>
        <dbReference type="Pfam" id="PF01872"/>
    </source>
</evidence>
<dbReference type="EMBL" id="JAACVF010000150">
    <property type="protein sequence ID" value="NCN65508.1"/>
    <property type="molecule type" value="Genomic_DNA"/>
</dbReference>
<feature type="domain" description="Bacterial bifunctional deaminase-reductase C-terminal" evidence="10">
    <location>
        <begin position="3"/>
        <end position="200"/>
    </location>
</feature>
<evidence type="ECO:0000256" key="2">
    <source>
        <dbReference type="ARBA" id="ARBA00009723"/>
    </source>
</evidence>
<dbReference type="InterPro" id="IPR011549">
    <property type="entry name" value="RibD_C"/>
</dbReference>
<evidence type="ECO:0000256" key="7">
    <source>
        <dbReference type="ARBA" id="ARBA00047550"/>
    </source>
</evidence>
<comment type="similarity">
    <text evidence="2">Belongs to the HTP reductase family.</text>
</comment>
<dbReference type="InterPro" id="IPR006401">
    <property type="entry name" value="Rib_reduct_arc"/>
</dbReference>
<dbReference type="Proteomes" id="UP000768163">
    <property type="component" value="Unassembled WGS sequence"/>
</dbReference>
<dbReference type="InterPro" id="IPR050765">
    <property type="entry name" value="Riboflavin_Biosynth_HTPR"/>
</dbReference>
<evidence type="ECO:0000256" key="4">
    <source>
        <dbReference type="ARBA" id="ARBA00022619"/>
    </source>
</evidence>
<dbReference type="AlphaFoldDB" id="A0A8J8CGA0"/>
<dbReference type="GO" id="GO:0050661">
    <property type="term" value="F:NADP binding"/>
    <property type="evidence" value="ECO:0007669"/>
    <property type="project" value="InterPro"/>
</dbReference>
<comment type="subunit">
    <text evidence="3">Homodimer.</text>
</comment>
<organism evidence="12 13">
    <name type="scientific">Candidatus Altarchaeum hamiconexum</name>
    <dbReference type="NCBI Taxonomy" id="1803513"/>
    <lineage>
        <taxon>Archaea</taxon>
        <taxon>Candidatus Altarchaeota</taxon>
        <taxon>Candidatus Altiarchaeia</taxon>
        <taxon>Candidatus Altarchaeales</taxon>
        <taxon>Candidatus Altarchaeaceae</taxon>
        <taxon>Candidatus Altarchaeum</taxon>
    </lineage>
</organism>
<comment type="pathway">
    <text evidence="1">Cofactor biosynthesis; riboflavin biosynthesis.</text>
</comment>
<evidence type="ECO:0000313" key="11">
    <source>
        <dbReference type="EMBL" id="NCN65508.1"/>
    </source>
</evidence>
<dbReference type="Proteomes" id="UP000738826">
    <property type="component" value="Unassembled WGS sequence"/>
</dbReference>
<name>A0A8J8CGA0_9ARCH</name>
<evidence type="ECO:0000313" key="12">
    <source>
        <dbReference type="EMBL" id="NCS92013.1"/>
    </source>
</evidence>
<dbReference type="Gene3D" id="3.40.430.10">
    <property type="entry name" value="Dihydrofolate Reductase, subunit A"/>
    <property type="match status" value="1"/>
</dbReference>
<keyword evidence="5" id="KW-0521">NADP</keyword>
<dbReference type="Pfam" id="PF01872">
    <property type="entry name" value="RibD_C"/>
    <property type="match status" value="1"/>
</dbReference>
<comment type="caution">
    <text evidence="12">The sequence shown here is derived from an EMBL/GenBank/DDBJ whole genome shotgun (WGS) entry which is preliminary data.</text>
</comment>
<dbReference type="GO" id="GO:0008703">
    <property type="term" value="F:5-amino-6-(5-phosphoribosylamino)uracil reductase activity"/>
    <property type="evidence" value="ECO:0007669"/>
    <property type="project" value="InterPro"/>
</dbReference>
<evidence type="ECO:0000256" key="8">
    <source>
        <dbReference type="ARBA" id="ARBA00049020"/>
    </source>
</evidence>
<reference evidence="12" key="1">
    <citation type="submission" date="2019-11" db="EMBL/GenBank/DDBJ databases">
        <title>Lipid analysis of CO2-rich subsurface aquifers suggests an autotrophy-based deep biosphere with lysolipids enriched in CPR bacteria.</title>
        <authorList>
            <person name="Probst A.J."/>
            <person name="Elling F.J."/>
            <person name="Castelle C.J."/>
            <person name="Zhu Q."/>
            <person name="Elvert M."/>
            <person name="Birarda G."/>
            <person name="Holman H.-Y."/>
            <person name="Lane K.R."/>
            <person name="Ladd B."/>
            <person name="Ryan M.C."/>
            <person name="Woyke T."/>
            <person name="Hinrichs K.-U."/>
            <person name="Banfield J.F."/>
        </authorList>
    </citation>
    <scope>NUCLEOTIDE SEQUENCE</scope>
    <source>
        <strain evidence="11">CG_2015-01_33_1645</strain>
        <strain evidence="12">CG_2015-04_33_537</strain>
    </source>
</reference>
<evidence type="ECO:0000256" key="9">
    <source>
        <dbReference type="NCBIfam" id="TIGR01508"/>
    </source>
</evidence>
<gene>
    <name evidence="12" type="ORF">GW779_06425</name>
    <name evidence="11" type="ORF">GW910_05555</name>
</gene>
<comment type="catalytic activity">
    <reaction evidence="7">
        <text>2,5-diamino-6-(1-D-ribitylamino)pyrimidin-4(3H)-one 5'-phosphate + NAD(+) = 2,5-diamino-6-(1-D-ribosylamino)pyrimidin-4(3H)-one 5'-phosphate + NADH + H(+)</text>
        <dbReference type="Rhea" id="RHEA:27274"/>
        <dbReference type="ChEBI" id="CHEBI:15378"/>
        <dbReference type="ChEBI" id="CHEBI:57540"/>
        <dbReference type="ChEBI" id="CHEBI:57945"/>
        <dbReference type="ChEBI" id="CHEBI:58890"/>
        <dbReference type="ChEBI" id="CHEBI:59545"/>
        <dbReference type="EC" id="1.1.1.302"/>
    </reaction>
</comment>
<evidence type="ECO:0000256" key="6">
    <source>
        <dbReference type="ARBA" id="ARBA00023002"/>
    </source>
</evidence>
<dbReference type="EMBL" id="JAACQH010000151">
    <property type="protein sequence ID" value="NCS92013.1"/>
    <property type="molecule type" value="Genomic_DNA"/>
</dbReference>
<proteinExistence type="inferred from homology"/>
<dbReference type="PANTHER" id="PTHR38011">
    <property type="entry name" value="DIHYDROFOLATE REDUCTASE FAMILY PROTEIN (AFU_ORTHOLOGUE AFUA_8G06820)"/>
    <property type="match status" value="1"/>
</dbReference>